<dbReference type="Pfam" id="PF08279">
    <property type="entry name" value="HTH_11"/>
    <property type="match status" value="1"/>
</dbReference>
<dbReference type="InterPro" id="IPR036388">
    <property type="entry name" value="WH-like_DNA-bd_sf"/>
</dbReference>
<feature type="domain" description="WYL" evidence="2">
    <location>
        <begin position="130"/>
        <end position="184"/>
    </location>
</feature>
<feature type="domain" description="Helix-turn-helix type 11" evidence="1">
    <location>
        <begin position="13"/>
        <end position="54"/>
    </location>
</feature>
<evidence type="ECO:0000259" key="1">
    <source>
        <dbReference type="Pfam" id="PF08279"/>
    </source>
</evidence>
<dbReference type="PANTHER" id="PTHR34580">
    <property type="match status" value="1"/>
</dbReference>
<dbReference type="KEGG" id="achi:CDG60_14390"/>
<dbReference type="Pfam" id="PF13280">
    <property type="entry name" value="WYL"/>
    <property type="match status" value="1"/>
</dbReference>
<evidence type="ECO:0000313" key="5">
    <source>
        <dbReference type="Proteomes" id="UP000263753"/>
    </source>
</evidence>
<dbReference type="AlphaFoldDB" id="A0A3B7LXP9"/>
<reference evidence="5" key="1">
    <citation type="submission" date="2018-09" db="EMBL/GenBank/DDBJ databases">
        <title>The complete genome of Acinetobacter sp. strain WCHAc010005.</title>
        <authorList>
            <person name="Hu Y."/>
            <person name="Long H."/>
            <person name="Feng Y."/>
            <person name="Zong Z."/>
        </authorList>
    </citation>
    <scope>NUCLEOTIDE SEQUENCE [LARGE SCALE GENOMIC DNA]</scope>
    <source>
        <strain evidence="5">WCHAc010005</strain>
    </source>
</reference>
<dbReference type="InterPro" id="IPR057727">
    <property type="entry name" value="WCX_dom"/>
</dbReference>
<dbReference type="Pfam" id="PF25583">
    <property type="entry name" value="WCX"/>
    <property type="match status" value="1"/>
</dbReference>
<gene>
    <name evidence="4" type="ORF">CDG60_14390</name>
</gene>
<dbReference type="PROSITE" id="PS52050">
    <property type="entry name" value="WYL"/>
    <property type="match status" value="1"/>
</dbReference>
<sequence>MAKSSVASQLAERLTKIIVMLNNGVHLDLKSLADEFGVSKRTLDRDIERLSSCLPLQQNNRTKKFYLEQHYLGQLKPQDIKNFAQLSGIAQLYPSLDISFLREILDSRASSIYSAKGSSSEDATLLTVFFEMFSTAIEKNQQVAFLYNNEIRIVEPYRLIHHHGSWYLAAVKEGLIRVYRISRMAISYQQHELQSFIPDPQIIQQLNNENSIWFGREKTKVVLIVSQEIALHFKQRLLFPEQEIIEELKDGSLLVSSRISHTMQLLPLVRYWIPHVRITDPINLQDELESELKEYLGN</sequence>
<name>A0A3B7LXP9_9GAMM</name>
<dbReference type="InterPro" id="IPR026881">
    <property type="entry name" value="WYL_dom"/>
</dbReference>
<evidence type="ECO:0000313" key="4">
    <source>
        <dbReference type="EMBL" id="AXY57646.1"/>
    </source>
</evidence>
<dbReference type="PANTHER" id="PTHR34580:SF1">
    <property type="entry name" value="PROTEIN PAFC"/>
    <property type="match status" value="1"/>
</dbReference>
<dbReference type="EMBL" id="CP032134">
    <property type="protein sequence ID" value="AXY57646.1"/>
    <property type="molecule type" value="Genomic_DNA"/>
</dbReference>
<feature type="domain" description="WCX" evidence="3">
    <location>
        <begin position="218"/>
        <end position="296"/>
    </location>
</feature>
<dbReference type="InterPro" id="IPR013196">
    <property type="entry name" value="HTH_11"/>
</dbReference>
<evidence type="ECO:0000259" key="3">
    <source>
        <dbReference type="Pfam" id="PF25583"/>
    </source>
</evidence>
<dbReference type="Gene3D" id="1.10.10.10">
    <property type="entry name" value="Winged helix-like DNA-binding domain superfamily/Winged helix DNA-binding domain"/>
    <property type="match status" value="1"/>
</dbReference>
<protein>
    <submittedName>
        <fullName evidence="4">WYL domain-containing transcriptional regulator</fullName>
    </submittedName>
</protein>
<proteinExistence type="predicted"/>
<accession>A0A3B7LXP9</accession>
<organism evidence="4 5">
    <name type="scientific">Acinetobacter chinensis</name>
    <dbReference type="NCBI Taxonomy" id="2004650"/>
    <lineage>
        <taxon>Bacteria</taxon>
        <taxon>Pseudomonadati</taxon>
        <taxon>Pseudomonadota</taxon>
        <taxon>Gammaproteobacteria</taxon>
        <taxon>Moraxellales</taxon>
        <taxon>Moraxellaceae</taxon>
        <taxon>Acinetobacter</taxon>
    </lineage>
</organism>
<dbReference type="RefSeq" id="WP_087514279.1">
    <property type="nucleotide sequence ID" value="NZ_CP032134.1"/>
</dbReference>
<evidence type="ECO:0000259" key="2">
    <source>
        <dbReference type="Pfam" id="PF13280"/>
    </source>
</evidence>
<dbReference type="InterPro" id="IPR051534">
    <property type="entry name" value="CBASS_pafABC_assoc_protein"/>
</dbReference>
<dbReference type="Proteomes" id="UP000263753">
    <property type="component" value="Chromosome"/>
</dbReference>